<dbReference type="Proteomes" id="UP000256329">
    <property type="component" value="Unassembled WGS sequence"/>
</dbReference>
<proteinExistence type="predicted"/>
<keyword evidence="3" id="KW-1185">Reference proteome</keyword>
<evidence type="ECO:0000259" key="1">
    <source>
        <dbReference type="Pfam" id="PF00535"/>
    </source>
</evidence>
<gene>
    <name evidence="2" type="ORF">DXX99_00790</name>
</gene>
<organism evidence="2 3">
    <name type="scientific">Ammonifex thiophilus</name>
    <dbReference type="NCBI Taxonomy" id="444093"/>
    <lineage>
        <taxon>Bacteria</taxon>
        <taxon>Bacillati</taxon>
        <taxon>Bacillota</taxon>
        <taxon>Clostridia</taxon>
        <taxon>Thermoanaerobacterales</taxon>
        <taxon>Thermoanaerobacteraceae</taxon>
        <taxon>Ammonifex</taxon>
    </lineage>
</organism>
<dbReference type="OrthoDB" id="2902148at2"/>
<reference evidence="2 3" key="1">
    <citation type="submission" date="2018-08" db="EMBL/GenBank/DDBJ databases">
        <title>Form III RuBisCO-mediated autotrophy in Thermodesulfobium bacteria.</title>
        <authorList>
            <person name="Toshchakov S.V."/>
            <person name="Kublanov I.V."/>
            <person name="Frolov E."/>
            <person name="Bonch-Osmolovskaya E.A."/>
            <person name="Tourova T.P."/>
            <person name="Chernych N.A."/>
            <person name="Lebedinsky A.V."/>
        </authorList>
    </citation>
    <scope>NUCLEOTIDE SEQUENCE [LARGE SCALE GENOMIC DNA]</scope>
    <source>
        <strain evidence="2 3">SR</strain>
    </source>
</reference>
<keyword evidence="2" id="KW-0808">Transferase</keyword>
<sequence>MFYAVVPACNEGERIARVVLTLLAVPVDKVVVVVNGSIDDTLEKVRGFPPQRVKPLFFPEPLGHDIPRAVGALYARRYGARGVLFVDGDMAAVPVRPLRRLKEAVLNCGVDLALTNCYPPQAPPPPSPVTQRLLFFRQQLNLLLGMEHLGFASPSHGPLAVSHRFLEKVPLEELAVPPVALVYAARAGLRVEVVTSVPHKLLGSPSRGRLHSTLIAATIIGDHLEAIALATGRPRSREQEGVYYDGYHSSRRWDILRRFSAQEII</sequence>
<evidence type="ECO:0000313" key="3">
    <source>
        <dbReference type="Proteomes" id="UP000256329"/>
    </source>
</evidence>
<feature type="domain" description="Glycosyltransferase 2-like" evidence="1">
    <location>
        <begin position="4"/>
        <end position="132"/>
    </location>
</feature>
<dbReference type="GO" id="GO:0016740">
    <property type="term" value="F:transferase activity"/>
    <property type="evidence" value="ECO:0007669"/>
    <property type="project" value="UniProtKB-KW"/>
</dbReference>
<dbReference type="Pfam" id="PF00535">
    <property type="entry name" value="Glycos_transf_2"/>
    <property type="match status" value="1"/>
</dbReference>
<evidence type="ECO:0000313" key="2">
    <source>
        <dbReference type="EMBL" id="RDV84616.1"/>
    </source>
</evidence>
<dbReference type="InterPro" id="IPR001173">
    <property type="entry name" value="Glyco_trans_2-like"/>
</dbReference>
<dbReference type="RefSeq" id="WP_115791610.1">
    <property type="nucleotide sequence ID" value="NZ_QSLN01000001.1"/>
</dbReference>
<dbReference type="SUPFAM" id="SSF53448">
    <property type="entry name" value="Nucleotide-diphospho-sugar transferases"/>
    <property type="match status" value="1"/>
</dbReference>
<comment type="caution">
    <text evidence="2">The sequence shown here is derived from an EMBL/GenBank/DDBJ whole genome shotgun (WGS) entry which is preliminary data.</text>
</comment>
<dbReference type="EMBL" id="QSLN01000001">
    <property type="protein sequence ID" value="RDV84616.1"/>
    <property type="molecule type" value="Genomic_DNA"/>
</dbReference>
<dbReference type="Gene3D" id="3.90.550.10">
    <property type="entry name" value="Spore Coat Polysaccharide Biosynthesis Protein SpsA, Chain A"/>
    <property type="match status" value="1"/>
</dbReference>
<protein>
    <submittedName>
        <fullName evidence="2">Glycosyltransferase</fullName>
    </submittedName>
</protein>
<accession>A0A3D8P5M2</accession>
<dbReference type="InterPro" id="IPR029044">
    <property type="entry name" value="Nucleotide-diphossugar_trans"/>
</dbReference>
<dbReference type="AlphaFoldDB" id="A0A3D8P5M2"/>
<name>A0A3D8P5M2_9THEO</name>